<gene>
    <name evidence="2" type="ORF">H1191_19685</name>
</gene>
<dbReference type="Pfam" id="PF02368">
    <property type="entry name" value="Big_2"/>
    <property type="match status" value="1"/>
</dbReference>
<comment type="caution">
    <text evidence="2">The sequence shown here is derived from an EMBL/GenBank/DDBJ whole genome shotgun (WGS) entry which is preliminary data.</text>
</comment>
<protein>
    <submittedName>
        <fullName evidence="2">Ig domain-containing protein</fullName>
    </submittedName>
</protein>
<dbReference type="Gene3D" id="2.60.40.1080">
    <property type="match status" value="1"/>
</dbReference>
<dbReference type="SUPFAM" id="SSF49373">
    <property type="entry name" value="Invasin/intimin cell-adhesion fragments"/>
    <property type="match status" value="1"/>
</dbReference>
<keyword evidence="3" id="KW-1185">Reference proteome</keyword>
<dbReference type="SMART" id="SM00635">
    <property type="entry name" value="BID_2"/>
    <property type="match status" value="1"/>
</dbReference>
<dbReference type="EMBL" id="JACEIQ010000037">
    <property type="protein sequence ID" value="MBA4496483.1"/>
    <property type="molecule type" value="Genomic_DNA"/>
</dbReference>
<feature type="domain" description="BIG2" evidence="1">
    <location>
        <begin position="29"/>
        <end position="106"/>
    </location>
</feature>
<dbReference type="InterPro" id="IPR003343">
    <property type="entry name" value="Big_2"/>
</dbReference>
<proteinExistence type="predicted"/>
<sequence length="111" mass="11648">MGNFYFKDGQSIPYGNTLWRYTIEDPTVSVTGVVLDRTELSLSIGETAALKATVEPSFATNKDVSWESSNSGVATVDGNGQVKAVAPGTAVITVTTDDGGKTATCIVKVEQ</sequence>
<organism evidence="2 3">
    <name type="scientific">Paenactinomyces guangxiensis</name>
    <dbReference type="NCBI Taxonomy" id="1490290"/>
    <lineage>
        <taxon>Bacteria</taxon>
        <taxon>Bacillati</taxon>
        <taxon>Bacillota</taxon>
        <taxon>Bacilli</taxon>
        <taxon>Bacillales</taxon>
        <taxon>Thermoactinomycetaceae</taxon>
        <taxon>Paenactinomyces</taxon>
    </lineage>
</organism>
<evidence type="ECO:0000259" key="1">
    <source>
        <dbReference type="SMART" id="SM00635"/>
    </source>
</evidence>
<evidence type="ECO:0000313" key="2">
    <source>
        <dbReference type="EMBL" id="MBA4496483.1"/>
    </source>
</evidence>
<accession>A0A7W1WV09</accession>
<evidence type="ECO:0000313" key="3">
    <source>
        <dbReference type="Proteomes" id="UP000535491"/>
    </source>
</evidence>
<dbReference type="Proteomes" id="UP000535491">
    <property type="component" value="Unassembled WGS sequence"/>
</dbReference>
<dbReference type="InterPro" id="IPR008964">
    <property type="entry name" value="Invasin/intimin_cell_adhesion"/>
</dbReference>
<name>A0A7W1WV09_9BACL</name>
<reference evidence="2 3" key="1">
    <citation type="submission" date="2020-07" db="EMBL/GenBank/DDBJ databases">
        <authorList>
            <person name="Feng H."/>
        </authorList>
    </citation>
    <scope>NUCLEOTIDE SEQUENCE [LARGE SCALE GENOMIC DNA]</scope>
    <source>
        <strain evidence="3">s-10</strain>
    </source>
</reference>
<dbReference type="AlphaFoldDB" id="A0A7W1WV09"/>